<accession>A0A0A9GEV9</accession>
<dbReference type="EMBL" id="GBRH01178698">
    <property type="protein sequence ID" value="JAE19198.1"/>
    <property type="molecule type" value="Transcribed_RNA"/>
</dbReference>
<name>A0A0A9GEV9_ARUDO</name>
<sequence length="73" mass="7928">MRAIGFQRLGQKPSLHTLPGWLLRFAGMQLPLGGSGARNICARGAGGLSVASWTTQFIILFRLDRIVSCADDR</sequence>
<reference evidence="1" key="2">
    <citation type="journal article" date="2015" name="Data Brief">
        <title>Shoot transcriptome of the giant reed, Arundo donax.</title>
        <authorList>
            <person name="Barrero R.A."/>
            <person name="Guerrero F.D."/>
            <person name="Moolhuijzen P."/>
            <person name="Goolsby J.A."/>
            <person name="Tidwell J."/>
            <person name="Bellgard S.E."/>
            <person name="Bellgard M.I."/>
        </authorList>
    </citation>
    <scope>NUCLEOTIDE SEQUENCE</scope>
    <source>
        <tissue evidence="1">Shoot tissue taken approximately 20 cm above the soil surface</tissue>
    </source>
</reference>
<reference evidence="1" key="1">
    <citation type="submission" date="2014-09" db="EMBL/GenBank/DDBJ databases">
        <authorList>
            <person name="Magalhaes I.L.F."/>
            <person name="Oliveira U."/>
            <person name="Santos F.R."/>
            <person name="Vidigal T.H.D.A."/>
            <person name="Brescovit A.D."/>
            <person name="Santos A.J."/>
        </authorList>
    </citation>
    <scope>NUCLEOTIDE SEQUENCE</scope>
    <source>
        <tissue evidence="1">Shoot tissue taken approximately 20 cm above the soil surface</tissue>
    </source>
</reference>
<organism evidence="1">
    <name type="scientific">Arundo donax</name>
    <name type="common">Giant reed</name>
    <name type="synonym">Donax arundinaceus</name>
    <dbReference type="NCBI Taxonomy" id="35708"/>
    <lineage>
        <taxon>Eukaryota</taxon>
        <taxon>Viridiplantae</taxon>
        <taxon>Streptophyta</taxon>
        <taxon>Embryophyta</taxon>
        <taxon>Tracheophyta</taxon>
        <taxon>Spermatophyta</taxon>
        <taxon>Magnoliopsida</taxon>
        <taxon>Liliopsida</taxon>
        <taxon>Poales</taxon>
        <taxon>Poaceae</taxon>
        <taxon>PACMAD clade</taxon>
        <taxon>Arundinoideae</taxon>
        <taxon>Arundineae</taxon>
        <taxon>Arundo</taxon>
    </lineage>
</organism>
<protein>
    <submittedName>
        <fullName evidence="1">Uncharacterized protein</fullName>
    </submittedName>
</protein>
<dbReference type="AlphaFoldDB" id="A0A0A9GEV9"/>
<evidence type="ECO:0000313" key="1">
    <source>
        <dbReference type="EMBL" id="JAE19198.1"/>
    </source>
</evidence>
<proteinExistence type="predicted"/>